<dbReference type="Proteomes" id="UP001175228">
    <property type="component" value="Unassembled WGS sequence"/>
</dbReference>
<dbReference type="AlphaFoldDB" id="A0AA39QDN8"/>
<name>A0AA39QDN8_9AGAR</name>
<reference evidence="2" key="1">
    <citation type="submission" date="2023-06" db="EMBL/GenBank/DDBJ databases">
        <authorList>
            <consortium name="Lawrence Berkeley National Laboratory"/>
            <person name="Ahrendt S."/>
            <person name="Sahu N."/>
            <person name="Indic B."/>
            <person name="Wong-Bajracharya J."/>
            <person name="Merenyi Z."/>
            <person name="Ke H.-M."/>
            <person name="Monk M."/>
            <person name="Kocsube S."/>
            <person name="Drula E."/>
            <person name="Lipzen A."/>
            <person name="Balint B."/>
            <person name="Henrissat B."/>
            <person name="Andreopoulos B."/>
            <person name="Martin F.M."/>
            <person name="Harder C.B."/>
            <person name="Rigling D."/>
            <person name="Ford K.L."/>
            <person name="Foster G.D."/>
            <person name="Pangilinan J."/>
            <person name="Papanicolaou A."/>
            <person name="Barry K."/>
            <person name="LaButti K."/>
            <person name="Viragh M."/>
            <person name="Koriabine M."/>
            <person name="Yan M."/>
            <person name="Riley R."/>
            <person name="Champramary S."/>
            <person name="Plett K.L."/>
            <person name="Tsai I.J."/>
            <person name="Slot J."/>
            <person name="Sipos G."/>
            <person name="Plett J."/>
            <person name="Nagy L.G."/>
            <person name="Grigoriev I.V."/>
        </authorList>
    </citation>
    <scope>NUCLEOTIDE SEQUENCE</scope>
    <source>
        <strain evidence="2">HWK02</strain>
    </source>
</reference>
<feature type="coiled-coil region" evidence="1">
    <location>
        <begin position="3"/>
        <end position="44"/>
    </location>
</feature>
<organism evidence="2 3">
    <name type="scientific">Armillaria luteobubalina</name>
    <dbReference type="NCBI Taxonomy" id="153913"/>
    <lineage>
        <taxon>Eukaryota</taxon>
        <taxon>Fungi</taxon>
        <taxon>Dikarya</taxon>
        <taxon>Basidiomycota</taxon>
        <taxon>Agaricomycotina</taxon>
        <taxon>Agaricomycetes</taxon>
        <taxon>Agaricomycetidae</taxon>
        <taxon>Agaricales</taxon>
        <taxon>Marasmiineae</taxon>
        <taxon>Physalacriaceae</taxon>
        <taxon>Armillaria</taxon>
    </lineage>
</organism>
<evidence type="ECO:0000256" key="1">
    <source>
        <dbReference type="SAM" id="Coils"/>
    </source>
</evidence>
<keyword evidence="1" id="KW-0175">Coiled coil</keyword>
<protein>
    <submittedName>
        <fullName evidence="2">Uncharacterized protein</fullName>
    </submittedName>
</protein>
<accession>A0AA39QDN8</accession>
<evidence type="ECO:0000313" key="2">
    <source>
        <dbReference type="EMBL" id="KAK0501003.1"/>
    </source>
</evidence>
<comment type="caution">
    <text evidence="2">The sequence shown here is derived from an EMBL/GenBank/DDBJ whole genome shotgun (WGS) entry which is preliminary data.</text>
</comment>
<keyword evidence="3" id="KW-1185">Reference proteome</keyword>
<gene>
    <name evidence="2" type="ORF">EDD18DRAFT_1459644</name>
</gene>
<proteinExistence type="predicted"/>
<sequence>MSLDELKKEMDAQSKAINALKQQFEKQKEDLDSLKKYYEDAEQMLMEQLKFEVLNRFCGGLTDILHENISDLKALLYVLSVELENPRLAYAPVAFVFFPPRLHLNYAESLKCIPSTSEVTFGSLSTIVEDLNGDIIQLLVHLWVIRPDLADKQSIAAIIARLVPDSSFALETLYDIIHDASQQALIEKNLSLWSKTMAIRSSTSCLPGDAE</sequence>
<dbReference type="EMBL" id="JAUEPU010000007">
    <property type="protein sequence ID" value="KAK0501003.1"/>
    <property type="molecule type" value="Genomic_DNA"/>
</dbReference>
<evidence type="ECO:0000313" key="3">
    <source>
        <dbReference type="Proteomes" id="UP001175228"/>
    </source>
</evidence>